<gene>
    <name evidence="2" type="ORF">E4U02_14245</name>
</gene>
<reference evidence="2 3" key="1">
    <citation type="submission" date="2019-03" db="EMBL/GenBank/DDBJ databases">
        <title>Diversity of the mouse oral microbiome.</title>
        <authorList>
            <person name="Joseph S."/>
            <person name="Aduse-Opoku J."/>
            <person name="Curtis M."/>
            <person name="Wade W."/>
            <person name="Hashim A."/>
        </authorList>
    </citation>
    <scope>NUCLEOTIDE SEQUENCE [LARGE SCALE GENOMIC DNA]</scope>
    <source>
        <strain evidence="2 3">P1012</strain>
    </source>
</reference>
<dbReference type="Proteomes" id="UP000298358">
    <property type="component" value="Unassembled WGS sequence"/>
</dbReference>
<comment type="caution">
    <text evidence="2">The sequence shown here is derived from an EMBL/GenBank/DDBJ whole genome shotgun (WGS) entry which is preliminary data.</text>
</comment>
<dbReference type="EMBL" id="SPQB01000054">
    <property type="protein sequence ID" value="TFU30732.1"/>
    <property type="molecule type" value="Genomic_DNA"/>
</dbReference>
<feature type="region of interest" description="Disordered" evidence="1">
    <location>
        <begin position="156"/>
        <end position="177"/>
    </location>
</feature>
<evidence type="ECO:0000313" key="3">
    <source>
        <dbReference type="Proteomes" id="UP000298358"/>
    </source>
</evidence>
<name>A0A4Y9FPE0_9MICO</name>
<sequence length="201" mass="21405">MLLALLVIAGVAWLVIAQPWRGLADILAQPEPEPTTSTVGTAPTPTASAPTSPPPTPTPTSTDPPKPQPCDPEVIDLVPIVHGETFETKPVTLGMKLTNTGSVDCTLDVGTSKQRFVITSGKDTWWRSTDCQSEPSDMVVTLAAGQTVQSAEPLTWDQTRSDPSTCGEDNRPRARRGGAAYHLNVEIGDVKGSTTAQFFLR</sequence>
<accession>A0A4Y9FPE0</accession>
<feature type="region of interest" description="Disordered" evidence="1">
    <location>
        <begin position="31"/>
        <end position="72"/>
    </location>
</feature>
<proteinExistence type="predicted"/>
<dbReference type="OrthoDB" id="5189092at2"/>
<protein>
    <recommendedName>
        <fullName evidence="4">DUF4232 domain-containing protein</fullName>
    </recommendedName>
</protein>
<evidence type="ECO:0000256" key="1">
    <source>
        <dbReference type="SAM" id="MobiDB-lite"/>
    </source>
</evidence>
<feature type="compositionally biased region" description="Low complexity" evidence="1">
    <location>
        <begin position="34"/>
        <end position="50"/>
    </location>
</feature>
<feature type="compositionally biased region" description="Pro residues" evidence="1">
    <location>
        <begin position="51"/>
        <end position="70"/>
    </location>
</feature>
<evidence type="ECO:0008006" key="4">
    <source>
        <dbReference type="Google" id="ProtNLM"/>
    </source>
</evidence>
<organism evidence="2 3">
    <name type="scientific">Microbacterium paludicola</name>
    <dbReference type="NCBI Taxonomy" id="300019"/>
    <lineage>
        <taxon>Bacteria</taxon>
        <taxon>Bacillati</taxon>
        <taxon>Actinomycetota</taxon>
        <taxon>Actinomycetes</taxon>
        <taxon>Micrococcales</taxon>
        <taxon>Microbacteriaceae</taxon>
        <taxon>Microbacterium</taxon>
    </lineage>
</organism>
<dbReference type="AlphaFoldDB" id="A0A4Y9FPE0"/>
<evidence type="ECO:0000313" key="2">
    <source>
        <dbReference type="EMBL" id="TFU30732.1"/>
    </source>
</evidence>
<keyword evidence="3" id="KW-1185">Reference proteome</keyword>